<reference evidence="2 3" key="1">
    <citation type="submission" date="2019-02" db="EMBL/GenBank/DDBJ databases">
        <title>Deep-cultivation of Planctomycetes and their phenomic and genomic characterization uncovers novel biology.</title>
        <authorList>
            <person name="Wiegand S."/>
            <person name="Jogler M."/>
            <person name="Boedeker C."/>
            <person name="Pinto D."/>
            <person name="Vollmers J."/>
            <person name="Rivas-Marin E."/>
            <person name="Kohn T."/>
            <person name="Peeters S.H."/>
            <person name="Heuer A."/>
            <person name="Rast P."/>
            <person name="Oberbeckmann S."/>
            <person name="Bunk B."/>
            <person name="Jeske O."/>
            <person name="Meyerdierks A."/>
            <person name="Storesund J.E."/>
            <person name="Kallscheuer N."/>
            <person name="Luecker S."/>
            <person name="Lage O.M."/>
            <person name="Pohl T."/>
            <person name="Merkel B.J."/>
            <person name="Hornburger P."/>
            <person name="Mueller R.-W."/>
            <person name="Bruemmer F."/>
            <person name="Labrenz M."/>
            <person name="Spormann A.M."/>
            <person name="Op Den Camp H."/>
            <person name="Overmann J."/>
            <person name="Amann R."/>
            <person name="Jetten M.S.M."/>
            <person name="Mascher T."/>
            <person name="Medema M.H."/>
            <person name="Devos D.P."/>
            <person name="Kaster A.-K."/>
            <person name="Ovreas L."/>
            <person name="Rohde M."/>
            <person name="Galperin M.Y."/>
            <person name="Jogler C."/>
        </authorList>
    </citation>
    <scope>NUCLEOTIDE SEQUENCE [LARGE SCALE GENOMIC DNA]</scope>
    <source>
        <strain evidence="2 3">V7</strain>
    </source>
</reference>
<evidence type="ECO:0000259" key="1">
    <source>
        <dbReference type="Pfam" id="PF13360"/>
    </source>
</evidence>
<dbReference type="AlphaFoldDB" id="A0A5C6FXE0"/>
<dbReference type="EMBL" id="SJPZ01000001">
    <property type="protein sequence ID" value="TWU65988.1"/>
    <property type="molecule type" value="Genomic_DNA"/>
</dbReference>
<dbReference type="Pfam" id="PF13360">
    <property type="entry name" value="PQQ_2"/>
    <property type="match status" value="1"/>
</dbReference>
<proteinExistence type="predicted"/>
<accession>A0A5C6FXE0</accession>
<evidence type="ECO:0000313" key="3">
    <source>
        <dbReference type="Proteomes" id="UP000316476"/>
    </source>
</evidence>
<dbReference type="InterPro" id="IPR015943">
    <property type="entry name" value="WD40/YVTN_repeat-like_dom_sf"/>
</dbReference>
<evidence type="ECO:0000313" key="2">
    <source>
        <dbReference type="EMBL" id="TWU65988.1"/>
    </source>
</evidence>
<sequence length="522" mass="57540">MPKHCFAKHRVSNGRVRGGLRLTFTPPGRRRHLPETANSSAPAVQQCCLVAPDVIAHSVIALALVVVAAGRSAADWPRFLGPHFDGTVHDADLIQTADRVDWNVKPSVTWSLPVGEGYGIGVTAADRYYHFDAAPDSNDPRAFGRRSSITERLRCVDLVSGQVIWTQQNECRYQDLYGYEAGPRSSPTVHQDSVYTLGVRGRLTCRSLRDGTERWAVETVDQFAVVQNFFGVGSAPLVIGDLVIVMVGGSPDEDQEVPPGQLNRVSPNGTGLVAFDRNTGQVQWQTVDDLASYSSPRPIQIDDKACVLLLARDHLWCVDAKAGTTLWKFHHRSDLLESVNAMTPVVDGSKVFISECYEVGSVLLDVDSSESPTVVWQDPRRDRRRMAMRSHWATPVLVNGYLYGCSGRNAPDSDFRCVDLMTGTVKWTGLERRRSSVTAVGDHLLILEERGTLHIAKAEPEALSIQASHDLSTEEAFANGDAKSALRYPCWSAPLWVSVPDRTPQILVRGDQTVLCLQFPMK</sequence>
<dbReference type="Gene3D" id="2.130.10.10">
    <property type="entry name" value="YVTN repeat-like/Quinoprotein amine dehydrogenase"/>
    <property type="match status" value="1"/>
</dbReference>
<dbReference type="InterPro" id="IPR011047">
    <property type="entry name" value="Quinoprotein_ADH-like_sf"/>
</dbReference>
<comment type="caution">
    <text evidence="2">The sequence shown here is derived from an EMBL/GenBank/DDBJ whole genome shotgun (WGS) entry which is preliminary data.</text>
</comment>
<dbReference type="Proteomes" id="UP000316476">
    <property type="component" value="Unassembled WGS sequence"/>
</dbReference>
<dbReference type="PANTHER" id="PTHR34512:SF30">
    <property type="entry name" value="OUTER MEMBRANE PROTEIN ASSEMBLY FACTOR BAMB"/>
    <property type="match status" value="1"/>
</dbReference>
<dbReference type="OrthoDB" id="9815737at2"/>
<dbReference type="InterPro" id="IPR002372">
    <property type="entry name" value="PQQ_rpt_dom"/>
</dbReference>
<organism evidence="2 3">
    <name type="scientific">Crateriforma conspicua</name>
    <dbReference type="NCBI Taxonomy" id="2527996"/>
    <lineage>
        <taxon>Bacteria</taxon>
        <taxon>Pseudomonadati</taxon>
        <taxon>Planctomycetota</taxon>
        <taxon>Planctomycetia</taxon>
        <taxon>Planctomycetales</taxon>
        <taxon>Planctomycetaceae</taxon>
        <taxon>Crateriforma</taxon>
    </lineage>
</organism>
<gene>
    <name evidence="2" type="ORF">V7x_15440</name>
</gene>
<dbReference type="SUPFAM" id="SSF50998">
    <property type="entry name" value="Quinoprotein alcohol dehydrogenase-like"/>
    <property type="match status" value="1"/>
</dbReference>
<name>A0A5C6FXE0_9PLAN</name>
<dbReference type="PANTHER" id="PTHR34512">
    <property type="entry name" value="CELL SURFACE PROTEIN"/>
    <property type="match status" value="1"/>
</dbReference>
<feature type="domain" description="Pyrrolo-quinoline quinone repeat" evidence="1">
    <location>
        <begin position="151"/>
        <end position="428"/>
    </location>
</feature>
<protein>
    <submittedName>
        <fullName evidence="2">Outer membrane biogenesis protein BamB</fullName>
    </submittedName>
</protein>